<accession>A0A653DRX5</accession>
<reference evidence="1 2" key="1">
    <citation type="submission" date="2019-01" db="EMBL/GenBank/DDBJ databases">
        <authorList>
            <person name="Sayadi A."/>
        </authorList>
    </citation>
    <scope>NUCLEOTIDE SEQUENCE [LARGE SCALE GENOMIC DNA]</scope>
</reference>
<name>A0A653DRX5_CALMS</name>
<keyword evidence="2" id="KW-1185">Reference proteome</keyword>
<proteinExistence type="predicted"/>
<dbReference type="Proteomes" id="UP000410492">
    <property type="component" value="Unassembled WGS sequence"/>
</dbReference>
<sequence>MGFKTFSSRMNPVQVRIGNNSSVNVGDTFNLREEKKTIKVVQTEMTCNNITKLYLEHMGYFKHQRQFGKTCSCKLLKYDQIHLKCYMGFPAKMFKRLSSVL</sequence>
<evidence type="ECO:0000313" key="1">
    <source>
        <dbReference type="EMBL" id="VEN62283.1"/>
    </source>
</evidence>
<organism evidence="1 2">
    <name type="scientific">Callosobruchus maculatus</name>
    <name type="common">Southern cowpea weevil</name>
    <name type="synonym">Pulse bruchid</name>
    <dbReference type="NCBI Taxonomy" id="64391"/>
    <lineage>
        <taxon>Eukaryota</taxon>
        <taxon>Metazoa</taxon>
        <taxon>Ecdysozoa</taxon>
        <taxon>Arthropoda</taxon>
        <taxon>Hexapoda</taxon>
        <taxon>Insecta</taxon>
        <taxon>Pterygota</taxon>
        <taxon>Neoptera</taxon>
        <taxon>Endopterygota</taxon>
        <taxon>Coleoptera</taxon>
        <taxon>Polyphaga</taxon>
        <taxon>Cucujiformia</taxon>
        <taxon>Chrysomeloidea</taxon>
        <taxon>Chrysomelidae</taxon>
        <taxon>Bruchinae</taxon>
        <taxon>Bruchini</taxon>
        <taxon>Callosobruchus</taxon>
    </lineage>
</organism>
<gene>
    <name evidence="1" type="ORF">CALMAC_LOCUS19427</name>
</gene>
<evidence type="ECO:0000313" key="2">
    <source>
        <dbReference type="Proteomes" id="UP000410492"/>
    </source>
</evidence>
<dbReference type="AlphaFoldDB" id="A0A653DRX5"/>
<dbReference type="EMBL" id="CAACVG010013701">
    <property type="protein sequence ID" value="VEN62283.1"/>
    <property type="molecule type" value="Genomic_DNA"/>
</dbReference>
<protein>
    <submittedName>
        <fullName evidence="1">Uncharacterized protein</fullName>
    </submittedName>
</protein>